<organism evidence="2 3">
    <name type="scientific">Shackletoniella antarctica</name>
    <dbReference type="NCBI Taxonomy" id="268115"/>
    <lineage>
        <taxon>Bacteria</taxon>
        <taxon>Bacillati</taxon>
        <taxon>Cyanobacteriota</taxon>
        <taxon>Cyanophyceae</taxon>
        <taxon>Oculatellales</taxon>
        <taxon>Oculatellaceae</taxon>
        <taxon>Shackletoniella</taxon>
    </lineage>
</organism>
<proteinExistence type="predicted"/>
<evidence type="ECO:0000313" key="2">
    <source>
        <dbReference type="EMBL" id="PZO42852.1"/>
    </source>
</evidence>
<dbReference type="InterPro" id="IPR004919">
    <property type="entry name" value="GmrSD_N"/>
</dbReference>
<dbReference type="Pfam" id="PF03235">
    <property type="entry name" value="GmrSD_N"/>
    <property type="match status" value="1"/>
</dbReference>
<name>A0A2W4WEE4_9CYAN</name>
<dbReference type="AlphaFoldDB" id="A0A2W4WEE4"/>
<comment type="caution">
    <text evidence="2">The sequence shown here is derived from an EMBL/GenBank/DDBJ whole genome shotgun (WGS) entry which is preliminary data.</text>
</comment>
<gene>
    <name evidence="2" type="ORF">DCF17_07650</name>
</gene>
<dbReference type="PANTHER" id="PTHR37292">
    <property type="entry name" value="VNG6097C"/>
    <property type="match status" value="1"/>
</dbReference>
<dbReference type="Proteomes" id="UP000249081">
    <property type="component" value="Unassembled WGS sequence"/>
</dbReference>
<sequence length="544" mass="61646">MIVSARNRLHLQAETLTVEGLIRQVKRGLIRVPDFQRPLRWESEDVKLFFDSIYQGYPVGSFLMRRAYAPASVIRYGPVRVDAPESNSALWVVDGQQRLTALTAGLARDEEMPVIPDDPWVLYFDAKEQIFHVPSRNGISPSIWVPITQLLDASTLSEWVFNWKHAKDSELRKSVFEAGARIRQYEIPLYVVETGDETLLRDIFYRINDSGKKMRWEDIHDALFGRKSDEPSTLSGLADELKALGVGRPSEDQLLSAIIAFKGLDATRSISEHYRRDPEVLRDAVSDALPALRQVLIFLKTHAEIPHLRLLPRSLPFFVLAKFFGLYPEPNSRTINLLVRWTWRTLLGIRSVDERTLLRHSLDAIEGGEAEKTMQKLLGEIPRTKGSGFTSPQKFDARAADSRIVLIALSSLNPLNPENEKFIDIADLIEEHDLNAFRKIISIGTEVTHSPSNRILLPPVAKGVRNELIGLIDRKGLDSKILKSHCIDKDAAELFRRGEFDDFLSCRGRLLAETVDSFGSRLASWGMSDRPSINYILQQTGEEE</sequence>
<evidence type="ECO:0000313" key="3">
    <source>
        <dbReference type="Proteomes" id="UP000249081"/>
    </source>
</evidence>
<dbReference type="EMBL" id="QBMN01000040">
    <property type="protein sequence ID" value="PZO42852.1"/>
    <property type="molecule type" value="Genomic_DNA"/>
</dbReference>
<reference evidence="2 3" key="2">
    <citation type="submission" date="2018-06" db="EMBL/GenBank/DDBJ databases">
        <title>Metagenomic assembly of (sub)arctic Cyanobacteria and their associated microbiome from non-axenic cultures.</title>
        <authorList>
            <person name="Baurain D."/>
        </authorList>
    </citation>
    <scope>NUCLEOTIDE SEQUENCE [LARGE SCALE GENOMIC DNA]</scope>
    <source>
        <strain evidence="2">ULC041bin1</strain>
    </source>
</reference>
<protein>
    <recommendedName>
        <fullName evidence="1">GmrSD restriction endonucleases N-terminal domain-containing protein</fullName>
    </recommendedName>
</protein>
<dbReference type="PANTHER" id="PTHR37292:SF2">
    <property type="entry name" value="DUF262 DOMAIN-CONTAINING PROTEIN"/>
    <property type="match status" value="1"/>
</dbReference>
<accession>A0A2W4WEE4</accession>
<feature type="domain" description="GmrSD restriction endonucleases N-terminal" evidence="1">
    <location>
        <begin position="19"/>
        <end position="222"/>
    </location>
</feature>
<evidence type="ECO:0000259" key="1">
    <source>
        <dbReference type="Pfam" id="PF03235"/>
    </source>
</evidence>
<reference evidence="3" key="1">
    <citation type="submission" date="2018-04" db="EMBL/GenBank/DDBJ databases">
        <authorList>
            <person name="Cornet L."/>
        </authorList>
    </citation>
    <scope>NUCLEOTIDE SEQUENCE [LARGE SCALE GENOMIC DNA]</scope>
</reference>